<protein>
    <recommendedName>
        <fullName evidence="6">3-deoxy-D-manno-octulosonate 8-phosphate phosphatase KdsC</fullName>
        <ecNumber evidence="5">3.1.3.45</ecNumber>
    </recommendedName>
    <alternativeName>
        <fullName evidence="11">KDO 8-P phosphatase</fullName>
    </alternativeName>
</protein>
<dbReference type="GO" id="GO:0019143">
    <property type="term" value="F:3-deoxy-manno-octulosonate-8-phosphatase activity"/>
    <property type="evidence" value="ECO:0007669"/>
    <property type="project" value="UniProtKB-EC"/>
</dbReference>
<dbReference type="InterPro" id="IPR050793">
    <property type="entry name" value="CMP-NeuNAc_synthase"/>
</dbReference>
<dbReference type="NCBIfam" id="TIGR01670">
    <property type="entry name" value="KdsC-phosphatas"/>
    <property type="match status" value="1"/>
</dbReference>
<evidence type="ECO:0000256" key="10">
    <source>
        <dbReference type="ARBA" id="ARBA00022985"/>
    </source>
</evidence>
<evidence type="ECO:0000256" key="3">
    <source>
        <dbReference type="ARBA" id="ARBA00005893"/>
    </source>
</evidence>
<comment type="catalytic activity">
    <reaction evidence="1">
        <text>3-deoxy-alpha-D-manno-2-octulosonate-8-phosphate + H2O = 3-deoxy-alpha-D-manno-oct-2-ulosonate + phosphate</text>
        <dbReference type="Rhea" id="RHEA:11500"/>
        <dbReference type="ChEBI" id="CHEBI:15377"/>
        <dbReference type="ChEBI" id="CHEBI:43474"/>
        <dbReference type="ChEBI" id="CHEBI:85985"/>
        <dbReference type="ChEBI" id="CHEBI:85986"/>
        <dbReference type="EC" id="3.1.3.45"/>
    </reaction>
</comment>
<evidence type="ECO:0000256" key="5">
    <source>
        <dbReference type="ARBA" id="ARBA00013066"/>
    </source>
</evidence>
<gene>
    <name evidence="13" type="ORF">HZU75_02385</name>
</gene>
<dbReference type="FunFam" id="3.40.50.1000:FF:000029">
    <property type="entry name" value="3-deoxy-D-manno-octulosonate 8-phosphate phosphatase KdsC"/>
    <property type="match status" value="1"/>
</dbReference>
<dbReference type="SFLD" id="SFLDG01138">
    <property type="entry name" value="C1.6.2:_Deoxy-d-mannose-octulo"/>
    <property type="match status" value="1"/>
</dbReference>
<evidence type="ECO:0000256" key="12">
    <source>
        <dbReference type="PIRSR" id="PIRSR006118-2"/>
    </source>
</evidence>
<comment type="subunit">
    <text evidence="4">Homotetramer.</text>
</comment>
<evidence type="ECO:0000256" key="4">
    <source>
        <dbReference type="ARBA" id="ARBA00011881"/>
    </source>
</evidence>
<evidence type="ECO:0000256" key="6">
    <source>
        <dbReference type="ARBA" id="ARBA00020092"/>
    </source>
</evidence>
<dbReference type="RefSeq" id="WP_180307618.1">
    <property type="nucleotide sequence ID" value="NZ_CP058952.1"/>
</dbReference>
<dbReference type="KEGG" id="cfon:HZU75_02385"/>
<keyword evidence="7 12" id="KW-0479">Metal-binding</keyword>
<keyword evidence="10" id="KW-0448">Lipopolysaccharide biosynthesis</keyword>
<name>A0A7D5V865_9NEIS</name>
<dbReference type="AlphaFoldDB" id="A0A7D5V865"/>
<feature type="binding site" evidence="12">
    <location>
        <position position="16"/>
    </location>
    <ligand>
        <name>substrate</name>
    </ligand>
</feature>
<keyword evidence="9 12" id="KW-0460">Magnesium</keyword>
<dbReference type="GO" id="GO:0008781">
    <property type="term" value="F:N-acylneuraminate cytidylyltransferase activity"/>
    <property type="evidence" value="ECO:0007669"/>
    <property type="project" value="TreeGrafter"/>
</dbReference>
<dbReference type="Pfam" id="PF00702">
    <property type="entry name" value="Hydrolase"/>
    <property type="match status" value="1"/>
</dbReference>
<feature type="binding site" evidence="12">
    <location>
        <position position="107"/>
    </location>
    <ligand>
        <name>Mg(2+)</name>
        <dbReference type="ChEBI" id="CHEBI:18420"/>
    </ligand>
</feature>
<dbReference type="PANTHER" id="PTHR21485:SF6">
    <property type="entry name" value="N-ACYLNEURAMINATE CYTIDYLYLTRANSFERASE-RELATED"/>
    <property type="match status" value="1"/>
</dbReference>
<proteinExistence type="inferred from homology"/>
<dbReference type="EMBL" id="CP058952">
    <property type="protein sequence ID" value="QLI80478.1"/>
    <property type="molecule type" value="Genomic_DNA"/>
</dbReference>
<dbReference type="EC" id="3.1.3.45" evidence="5"/>
<evidence type="ECO:0000256" key="7">
    <source>
        <dbReference type="ARBA" id="ARBA00022723"/>
    </source>
</evidence>
<evidence type="ECO:0000256" key="2">
    <source>
        <dbReference type="ARBA" id="ARBA00001946"/>
    </source>
</evidence>
<keyword evidence="8 13" id="KW-0378">Hydrolase</keyword>
<dbReference type="Gene3D" id="3.40.50.1000">
    <property type="entry name" value="HAD superfamily/HAD-like"/>
    <property type="match status" value="1"/>
</dbReference>
<organism evidence="13 14">
    <name type="scientific">Chitinibacter fontanus</name>
    <dbReference type="NCBI Taxonomy" id="1737446"/>
    <lineage>
        <taxon>Bacteria</taxon>
        <taxon>Pseudomonadati</taxon>
        <taxon>Pseudomonadota</taxon>
        <taxon>Betaproteobacteria</taxon>
        <taxon>Neisseriales</taxon>
        <taxon>Chitinibacteraceae</taxon>
        <taxon>Chitinibacter</taxon>
    </lineage>
</organism>
<dbReference type="InterPro" id="IPR036412">
    <property type="entry name" value="HAD-like_sf"/>
</dbReference>
<dbReference type="SFLD" id="SFLDS00003">
    <property type="entry name" value="Haloacid_Dehalogenase"/>
    <property type="match status" value="1"/>
</dbReference>
<dbReference type="PANTHER" id="PTHR21485">
    <property type="entry name" value="HAD SUPERFAMILY MEMBERS CMAS AND KDSC"/>
    <property type="match status" value="1"/>
</dbReference>
<evidence type="ECO:0000313" key="14">
    <source>
        <dbReference type="Proteomes" id="UP000510822"/>
    </source>
</evidence>
<comment type="cofactor">
    <cofactor evidence="2 12">
        <name>Mg(2+)</name>
        <dbReference type="ChEBI" id="CHEBI:18420"/>
    </cofactor>
</comment>
<reference evidence="13 14" key="1">
    <citation type="journal article" date="2016" name="Int. J. Syst. Evol. Microbiol.">
        <title>Chitinibacter fontanus sp. nov., isolated from a spring.</title>
        <authorList>
            <person name="Sheu S.Y."/>
            <person name="Li Y.S."/>
            <person name="Young C.C."/>
            <person name="Chen W.M."/>
        </authorList>
    </citation>
    <scope>NUCLEOTIDE SEQUENCE [LARGE SCALE GENOMIC DNA]</scope>
    <source>
        <strain evidence="13 14">STM-7</strain>
    </source>
</reference>
<dbReference type="SFLD" id="SFLDG01136">
    <property type="entry name" value="C1.6:_Phosphoserine_Phosphatas"/>
    <property type="match status" value="1"/>
</dbReference>
<evidence type="ECO:0000256" key="9">
    <source>
        <dbReference type="ARBA" id="ARBA00022842"/>
    </source>
</evidence>
<dbReference type="GO" id="GO:0046872">
    <property type="term" value="F:metal ion binding"/>
    <property type="evidence" value="ECO:0007669"/>
    <property type="project" value="UniProtKB-KW"/>
</dbReference>
<evidence type="ECO:0000256" key="11">
    <source>
        <dbReference type="ARBA" id="ARBA00031051"/>
    </source>
</evidence>
<accession>A0A7D5V865</accession>
<dbReference type="PIRSF" id="PIRSF006118">
    <property type="entry name" value="KDO8-P_Ptase"/>
    <property type="match status" value="1"/>
</dbReference>
<evidence type="ECO:0000256" key="1">
    <source>
        <dbReference type="ARBA" id="ARBA00000898"/>
    </source>
</evidence>
<dbReference type="SUPFAM" id="SSF56784">
    <property type="entry name" value="HAD-like"/>
    <property type="match status" value="1"/>
</dbReference>
<keyword evidence="14" id="KW-1185">Reference proteome</keyword>
<sequence length="171" mass="18597">MIERAKPVKLMIFDVDGVMTDGSLYFSDSGEEMKAFNSLDGHGMKMLQNSGVKLAIITGRTSRLLEHRARNLGIDYLHQGSHDKLASFKALIEQVGVSEHECGFMGDDVIDLPVMRRVAFAVSVPAAPELVQQYAHYVTGRQGGAGAVREVCELIMASQGTLDAALAPYLQ</sequence>
<dbReference type="InterPro" id="IPR023214">
    <property type="entry name" value="HAD_sf"/>
</dbReference>
<evidence type="ECO:0000313" key="13">
    <source>
        <dbReference type="EMBL" id="QLI80478.1"/>
    </source>
</evidence>
<dbReference type="Proteomes" id="UP000510822">
    <property type="component" value="Chromosome"/>
</dbReference>
<dbReference type="InterPro" id="IPR010023">
    <property type="entry name" value="KdsC_fam"/>
</dbReference>
<feature type="binding site" evidence="12">
    <location>
        <position position="14"/>
    </location>
    <ligand>
        <name>Mg(2+)</name>
        <dbReference type="ChEBI" id="CHEBI:18420"/>
    </ligand>
</feature>
<evidence type="ECO:0000256" key="8">
    <source>
        <dbReference type="ARBA" id="ARBA00022801"/>
    </source>
</evidence>
<dbReference type="CDD" id="cd01630">
    <property type="entry name" value="HAD_KDO-like"/>
    <property type="match status" value="1"/>
</dbReference>
<comment type="similarity">
    <text evidence="3">Belongs to the KdsC family.</text>
</comment>
<dbReference type="GO" id="GO:0009103">
    <property type="term" value="P:lipopolysaccharide biosynthetic process"/>
    <property type="evidence" value="ECO:0007669"/>
    <property type="project" value="UniProtKB-KW"/>
</dbReference>